<keyword evidence="6 8" id="KW-1133">Transmembrane helix</keyword>
<dbReference type="AlphaFoldDB" id="A0A7J5B2F6"/>
<evidence type="ECO:0000256" key="1">
    <source>
        <dbReference type="ARBA" id="ARBA00004651"/>
    </source>
</evidence>
<dbReference type="EMBL" id="WBJX01000002">
    <property type="protein sequence ID" value="KAB1638210.1"/>
    <property type="molecule type" value="Genomic_DNA"/>
</dbReference>
<dbReference type="OrthoDB" id="9782305at2"/>
<protein>
    <submittedName>
        <fullName evidence="9">Iron chelate uptake ABC transporter family permease subunit</fullName>
    </submittedName>
</protein>
<keyword evidence="7 8" id="KW-0472">Membrane</keyword>
<dbReference type="InterPro" id="IPR000522">
    <property type="entry name" value="ABC_transptr_permease_BtuC"/>
</dbReference>
<sequence length="373" mass="37920">MGLRRRPQGWSPGARRHRALPRSAAVTLAHADHAPRPLGVNGRSRASLGLAALAVLLVISVVLSLMVGSNSLPPHVVLDVLRGGGSSEARYVVGELRVPRTTTGIIVGVALGVAGALIQAFTRNPLADPGILGVNAGAAFAIAIGVAVFGLRDISSFVWLGFLGALAVTLAVSLIGSAGRGPADPIRLTLAGVAIGAVFSGMTTGMTLSNPDAFDRMRSWNAGSLLGRGFDVLLPVLPFIVLALIGALLLAPGLNALALGEDVARAQGANVAAIRVGVIITVTVLAGAATALAGPIAFVGLMVPHVARWVFGVDQRVILTISVVLAPVIVLLSDVLGRVLIAPAEIPVGIVTAFVGAPLLITLARQRKASTLS</sequence>
<feature type="transmembrane region" description="Helical" evidence="8">
    <location>
        <begin position="269"/>
        <end position="286"/>
    </location>
</feature>
<keyword evidence="4" id="KW-1003">Cell membrane</keyword>
<evidence type="ECO:0000256" key="3">
    <source>
        <dbReference type="ARBA" id="ARBA00022448"/>
    </source>
</evidence>
<dbReference type="CDD" id="cd06550">
    <property type="entry name" value="TM_ABC_iron-siderophores_like"/>
    <property type="match status" value="1"/>
</dbReference>
<dbReference type="Gene3D" id="1.10.3470.10">
    <property type="entry name" value="ABC transporter involved in vitamin B12 uptake, BtuC"/>
    <property type="match status" value="1"/>
</dbReference>
<evidence type="ECO:0000256" key="6">
    <source>
        <dbReference type="ARBA" id="ARBA00022989"/>
    </source>
</evidence>
<keyword evidence="3" id="KW-0813">Transport</keyword>
<proteinExistence type="inferred from homology"/>
<evidence type="ECO:0000256" key="4">
    <source>
        <dbReference type="ARBA" id="ARBA00022475"/>
    </source>
</evidence>
<dbReference type="InterPro" id="IPR037294">
    <property type="entry name" value="ABC_BtuC-like"/>
</dbReference>
<gene>
    <name evidence="9" type="ORF">F8O03_07355</name>
</gene>
<comment type="subcellular location">
    <subcellularLocation>
        <location evidence="1">Cell membrane</location>
        <topology evidence="1">Multi-pass membrane protein</topology>
    </subcellularLocation>
</comment>
<name>A0A7J5B2F6_9MICO</name>
<evidence type="ECO:0000256" key="5">
    <source>
        <dbReference type="ARBA" id="ARBA00022692"/>
    </source>
</evidence>
<evidence type="ECO:0000313" key="9">
    <source>
        <dbReference type="EMBL" id="KAB1638210.1"/>
    </source>
</evidence>
<feature type="transmembrane region" description="Helical" evidence="8">
    <location>
        <begin position="346"/>
        <end position="364"/>
    </location>
</feature>
<dbReference type="SUPFAM" id="SSF81345">
    <property type="entry name" value="ABC transporter involved in vitamin B12 uptake, BtuC"/>
    <property type="match status" value="1"/>
</dbReference>
<dbReference type="Proteomes" id="UP000490386">
    <property type="component" value="Unassembled WGS sequence"/>
</dbReference>
<dbReference type="GO" id="GO:0022857">
    <property type="term" value="F:transmembrane transporter activity"/>
    <property type="evidence" value="ECO:0007669"/>
    <property type="project" value="InterPro"/>
</dbReference>
<evidence type="ECO:0000256" key="7">
    <source>
        <dbReference type="ARBA" id="ARBA00023136"/>
    </source>
</evidence>
<reference evidence="9 10" key="1">
    <citation type="submission" date="2019-09" db="EMBL/GenBank/DDBJ databases">
        <title>Phylogeny of genus Pseudoclavibacter and closely related genus.</title>
        <authorList>
            <person name="Li Y."/>
        </authorList>
    </citation>
    <scope>NUCLEOTIDE SEQUENCE [LARGE SCALE GENOMIC DNA]</scope>
    <source>
        <strain evidence="9 10">THG-MD12</strain>
    </source>
</reference>
<dbReference type="PANTHER" id="PTHR30472">
    <property type="entry name" value="FERRIC ENTEROBACTIN TRANSPORT SYSTEM PERMEASE PROTEIN"/>
    <property type="match status" value="1"/>
</dbReference>
<feature type="transmembrane region" description="Helical" evidence="8">
    <location>
        <begin position="130"/>
        <end position="151"/>
    </location>
</feature>
<dbReference type="FunFam" id="1.10.3470.10:FF:000001">
    <property type="entry name" value="Vitamin B12 ABC transporter permease BtuC"/>
    <property type="match status" value="1"/>
</dbReference>
<feature type="transmembrane region" description="Helical" evidence="8">
    <location>
        <begin position="46"/>
        <end position="67"/>
    </location>
</feature>
<keyword evidence="10" id="KW-1185">Reference proteome</keyword>
<dbReference type="PANTHER" id="PTHR30472:SF1">
    <property type="entry name" value="FE(3+) DICITRATE TRANSPORT SYSTEM PERMEASE PROTEIN FECC-RELATED"/>
    <property type="match status" value="1"/>
</dbReference>
<comment type="caution">
    <text evidence="9">The sequence shown here is derived from an EMBL/GenBank/DDBJ whole genome shotgun (WGS) entry which is preliminary data.</text>
</comment>
<keyword evidence="5 8" id="KW-0812">Transmembrane</keyword>
<feature type="transmembrane region" description="Helical" evidence="8">
    <location>
        <begin position="318"/>
        <end position="340"/>
    </location>
</feature>
<evidence type="ECO:0000256" key="2">
    <source>
        <dbReference type="ARBA" id="ARBA00007935"/>
    </source>
</evidence>
<evidence type="ECO:0000313" key="10">
    <source>
        <dbReference type="Proteomes" id="UP000490386"/>
    </source>
</evidence>
<feature type="transmembrane region" description="Helical" evidence="8">
    <location>
        <begin position="101"/>
        <end position="118"/>
    </location>
</feature>
<comment type="similarity">
    <text evidence="2">Belongs to the binding-protein-dependent transport system permease family. FecCD subfamily.</text>
</comment>
<feature type="transmembrane region" description="Helical" evidence="8">
    <location>
        <begin position="188"/>
        <end position="208"/>
    </location>
</feature>
<feature type="transmembrane region" description="Helical" evidence="8">
    <location>
        <begin position="157"/>
        <end position="176"/>
    </location>
</feature>
<organism evidence="9 10">
    <name type="scientific">Pseudoclavibacter terrae</name>
    <dbReference type="NCBI Taxonomy" id="1530195"/>
    <lineage>
        <taxon>Bacteria</taxon>
        <taxon>Bacillati</taxon>
        <taxon>Actinomycetota</taxon>
        <taxon>Actinomycetes</taxon>
        <taxon>Micrococcales</taxon>
        <taxon>Microbacteriaceae</taxon>
        <taxon>Pseudoclavibacter</taxon>
    </lineage>
</organism>
<dbReference type="GO" id="GO:0005886">
    <property type="term" value="C:plasma membrane"/>
    <property type="evidence" value="ECO:0007669"/>
    <property type="project" value="UniProtKB-SubCell"/>
</dbReference>
<dbReference type="Pfam" id="PF01032">
    <property type="entry name" value="FecCD"/>
    <property type="match status" value="1"/>
</dbReference>
<accession>A0A7J5B2F6</accession>
<dbReference type="GO" id="GO:0033214">
    <property type="term" value="P:siderophore-iron import into cell"/>
    <property type="evidence" value="ECO:0007669"/>
    <property type="project" value="TreeGrafter"/>
</dbReference>
<evidence type="ECO:0000256" key="8">
    <source>
        <dbReference type="SAM" id="Phobius"/>
    </source>
</evidence>
<feature type="transmembrane region" description="Helical" evidence="8">
    <location>
        <begin position="232"/>
        <end position="257"/>
    </location>
</feature>